<keyword evidence="7" id="KW-1185">Reference proteome</keyword>
<accession>A0A9Q1GWJ7</accession>
<keyword evidence="2 4" id="KW-0863">Zinc-finger</keyword>
<evidence type="ECO:0000256" key="3">
    <source>
        <dbReference type="ARBA" id="ARBA00022833"/>
    </source>
</evidence>
<dbReference type="AlphaFoldDB" id="A0A9Q1GWJ7"/>
<keyword evidence="3" id="KW-0862">Zinc</keyword>
<comment type="caution">
    <text evidence="6">The sequence shown here is derived from an EMBL/GenBank/DDBJ whole genome shotgun (WGS) entry which is preliminary data.</text>
</comment>
<dbReference type="EMBL" id="JAKOGI010001075">
    <property type="protein sequence ID" value="KAJ8427900.1"/>
    <property type="molecule type" value="Genomic_DNA"/>
</dbReference>
<dbReference type="PROSITE" id="PS50966">
    <property type="entry name" value="ZF_SWIM"/>
    <property type="match status" value="1"/>
</dbReference>
<organism evidence="6 7">
    <name type="scientific">Carnegiea gigantea</name>
    <dbReference type="NCBI Taxonomy" id="171969"/>
    <lineage>
        <taxon>Eukaryota</taxon>
        <taxon>Viridiplantae</taxon>
        <taxon>Streptophyta</taxon>
        <taxon>Embryophyta</taxon>
        <taxon>Tracheophyta</taxon>
        <taxon>Spermatophyta</taxon>
        <taxon>Magnoliopsida</taxon>
        <taxon>eudicotyledons</taxon>
        <taxon>Gunneridae</taxon>
        <taxon>Pentapetalae</taxon>
        <taxon>Caryophyllales</taxon>
        <taxon>Cactineae</taxon>
        <taxon>Cactaceae</taxon>
        <taxon>Cactoideae</taxon>
        <taxon>Echinocereeae</taxon>
        <taxon>Carnegiea</taxon>
    </lineage>
</organism>
<dbReference type="InterPro" id="IPR007527">
    <property type="entry name" value="Znf_SWIM"/>
</dbReference>
<dbReference type="Pfam" id="PF04434">
    <property type="entry name" value="SWIM"/>
    <property type="match status" value="1"/>
</dbReference>
<evidence type="ECO:0000256" key="4">
    <source>
        <dbReference type="PROSITE-ProRule" id="PRU00325"/>
    </source>
</evidence>
<protein>
    <recommendedName>
        <fullName evidence="5">SWIM-type domain-containing protein</fullName>
    </recommendedName>
</protein>
<sequence length="268" mass="30456">MLEQSGDGKVTCEGGFRTCMVAKEGMEVEEVIRMVKEITRSNLPEQKIWYSLKFDRQMLMALEGNMDISMILKGNDEHGYLYVDENEDEHRGGLAYAKDELTLLVMRWYAEQVGEMAMMTCNWVGKEMENKSFDGEGGECGVRRTEQRKAVMKGVHDKGVPKGMKAMRMCGHIQGCKPDVTIASQKFADAYKKMGCIPAVKCYSLILGEYNVELTNTCELVVKLRQQTCTYRQWQMCGLPCWHALAVIANANLWVYDSVYPIYKSATQ</sequence>
<dbReference type="SMART" id="SM00575">
    <property type="entry name" value="ZnF_PMZ"/>
    <property type="match status" value="1"/>
</dbReference>
<feature type="domain" description="SWIM-type" evidence="5">
    <location>
        <begin position="210"/>
        <end position="252"/>
    </location>
</feature>
<evidence type="ECO:0000313" key="6">
    <source>
        <dbReference type="EMBL" id="KAJ8427900.1"/>
    </source>
</evidence>
<gene>
    <name evidence="6" type="ORF">Cgig2_012236</name>
</gene>
<evidence type="ECO:0000259" key="5">
    <source>
        <dbReference type="PROSITE" id="PS50966"/>
    </source>
</evidence>
<evidence type="ECO:0000256" key="2">
    <source>
        <dbReference type="ARBA" id="ARBA00022771"/>
    </source>
</evidence>
<keyword evidence="1" id="KW-0479">Metal-binding</keyword>
<evidence type="ECO:0000313" key="7">
    <source>
        <dbReference type="Proteomes" id="UP001153076"/>
    </source>
</evidence>
<evidence type="ECO:0000256" key="1">
    <source>
        <dbReference type="ARBA" id="ARBA00022723"/>
    </source>
</evidence>
<dbReference type="OrthoDB" id="1727094at2759"/>
<name>A0A9Q1GWJ7_9CARY</name>
<dbReference type="Proteomes" id="UP001153076">
    <property type="component" value="Unassembled WGS sequence"/>
</dbReference>
<dbReference type="InterPro" id="IPR006564">
    <property type="entry name" value="Znf_PMZ"/>
</dbReference>
<dbReference type="GO" id="GO:0008270">
    <property type="term" value="F:zinc ion binding"/>
    <property type="evidence" value="ECO:0007669"/>
    <property type="project" value="UniProtKB-KW"/>
</dbReference>
<reference evidence="6" key="1">
    <citation type="submission" date="2022-04" db="EMBL/GenBank/DDBJ databases">
        <title>Carnegiea gigantea Genome sequencing and assembly v2.</title>
        <authorList>
            <person name="Copetti D."/>
            <person name="Sanderson M.J."/>
            <person name="Burquez A."/>
            <person name="Wojciechowski M.F."/>
        </authorList>
    </citation>
    <scope>NUCLEOTIDE SEQUENCE</scope>
    <source>
        <strain evidence="6">SGP5-SGP5p</strain>
        <tissue evidence="6">Aerial part</tissue>
    </source>
</reference>
<proteinExistence type="predicted"/>